<dbReference type="PANTHER" id="PTHR30627:SF2">
    <property type="entry name" value="PEPTIDOGLYCAN D,D-TRANSPEPTIDASE MRDA"/>
    <property type="match status" value="1"/>
</dbReference>
<feature type="region of interest" description="Disordered" evidence="1">
    <location>
        <begin position="277"/>
        <end position="298"/>
    </location>
</feature>
<dbReference type="PATRIC" id="fig|1254432.3.peg.6413"/>
<dbReference type="HOGENOM" id="CLU_047548_1_0_7"/>
<dbReference type="Proteomes" id="UP000014803">
    <property type="component" value="Chromosome"/>
</dbReference>
<dbReference type="KEGG" id="scu:SCE1572_28355"/>
<dbReference type="GO" id="GO:0071555">
    <property type="term" value="P:cell wall organization"/>
    <property type="evidence" value="ECO:0007669"/>
    <property type="project" value="TreeGrafter"/>
</dbReference>
<dbReference type="STRING" id="1254432.SCE1572_28355"/>
<proteinExistence type="predicted"/>
<evidence type="ECO:0000313" key="3">
    <source>
        <dbReference type="EMBL" id="AGP38041.1"/>
    </source>
</evidence>
<dbReference type="SUPFAM" id="SSF56601">
    <property type="entry name" value="beta-lactamase/transpeptidase-like"/>
    <property type="match status" value="1"/>
</dbReference>
<dbReference type="EMBL" id="CP003969">
    <property type="protein sequence ID" value="AGP38041.1"/>
    <property type="molecule type" value="Genomic_DNA"/>
</dbReference>
<dbReference type="GO" id="GO:0071972">
    <property type="term" value="F:peptidoglycan L,D-transpeptidase activity"/>
    <property type="evidence" value="ECO:0007669"/>
    <property type="project" value="TreeGrafter"/>
</dbReference>
<evidence type="ECO:0000259" key="2">
    <source>
        <dbReference type="Pfam" id="PF00905"/>
    </source>
</evidence>
<accession>S4Y0M1</accession>
<dbReference type="AlphaFoldDB" id="S4Y0M1"/>
<dbReference type="InterPro" id="IPR012338">
    <property type="entry name" value="Beta-lactam/transpept-like"/>
</dbReference>
<dbReference type="GO" id="GO:0008658">
    <property type="term" value="F:penicillin binding"/>
    <property type="evidence" value="ECO:0007669"/>
    <property type="project" value="InterPro"/>
</dbReference>
<dbReference type="InterPro" id="IPR050515">
    <property type="entry name" value="Beta-lactam/transpept"/>
</dbReference>
<protein>
    <recommendedName>
        <fullName evidence="2">Penicillin-binding protein transpeptidase domain-containing protein</fullName>
    </recommendedName>
</protein>
<feature type="compositionally biased region" description="Low complexity" evidence="1">
    <location>
        <begin position="277"/>
        <end position="289"/>
    </location>
</feature>
<dbReference type="InterPro" id="IPR001460">
    <property type="entry name" value="PCN-bd_Tpept"/>
</dbReference>
<dbReference type="PANTHER" id="PTHR30627">
    <property type="entry name" value="PEPTIDOGLYCAN D,D-TRANSPEPTIDASE"/>
    <property type="match status" value="1"/>
</dbReference>
<dbReference type="eggNOG" id="COG0768">
    <property type="taxonomic scope" value="Bacteria"/>
</dbReference>
<name>S4Y0M1_SORCE</name>
<evidence type="ECO:0000256" key="1">
    <source>
        <dbReference type="SAM" id="MobiDB-lite"/>
    </source>
</evidence>
<dbReference type="GO" id="GO:0005886">
    <property type="term" value="C:plasma membrane"/>
    <property type="evidence" value="ECO:0007669"/>
    <property type="project" value="TreeGrafter"/>
</dbReference>
<feature type="region of interest" description="Disordered" evidence="1">
    <location>
        <begin position="1"/>
        <end position="21"/>
    </location>
</feature>
<gene>
    <name evidence="3" type="ORF">SCE1572_28355</name>
</gene>
<dbReference type="Pfam" id="PF00905">
    <property type="entry name" value="Transpeptidase"/>
    <property type="match status" value="1"/>
</dbReference>
<organism evidence="3">
    <name type="scientific">Sorangium cellulosum So0157-2</name>
    <dbReference type="NCBI Taxonomy" id="1254432"/>
    <lineage>
        <taxon>Bacteria</taxon>
        <taxon>Pseudomonadati</taxon>
        <taxon>Myxococcota</taxon>
        <taxon>Polyangia</taxon>
        <taxon>Polyangiales</taxon>
        <taxon>Polyangiaceae</taxon>
        <taxon>Sorangium</taxon>
    </lineage>
</organism>
<reference evidence="3" key="1">
    <citation type="journal article" date="2013" name="Sci. Rep.">
        <title>Extraordinary expansion of a Sorangium cellulosum genome from an alkaline milieu.</title>
        <authorList>
            <person name="Han K."/>
            <person name="Li Z.F."/>
            <person name="Peng R."/>
            <person name="Zhu L.P."/>
            <person name="Zhou T."/>
            <person name="Wang L.G."/>
            <person name="Li S.G."/>
            <person name="Zhang X.B."/>
            <person name="Hu W."/>
            <person name="Wu Z.H."/>
            <person name="Qin N."/>
            <person name="Li Y.Z."/>
        </authorList>
    </citation>
    <scope>NUCLEOTIDE SEQUENCE [LARGE SCALE GENOMIC DNA]</scope>
    <source>
        <strain evidence="3">So0157-2</strain>
    </source>
</reference>
<sequence length="406" mass="42149">MNGATSALTGTAPRGTWPARAPSGICSSVRSRLYLALAAAAALWIAPATASPAPPGVRKLHVEGGAVHAAVGASSKQVRLTLDPDLQRAAERLLARSGAPEGAIVASDVRTGRILVWASRGKRDYVATPLAPSASLFKIVTAAALLEAGKVNVATPVCYTGGMSAITARDLQGRGATCTVFGEALGRSINGVFARLAGQHLTAADLRRKARDLGFDGEVPIDVPVAPSAAQIPDDALGLARAGAGFWSGRLSPLGALFAMQTIANDGERVRLSLLAPPGAQAGGDAPAPRSTDGRGLRPEVARTLRSMLEVTTRRGTCAKAFRKPDGTRALGSMPVAAKTGTLVGGSPSRMFSWFASFAPSDRPEIAVSVMLANDIAWRTKANLVGRELLEIYFGRKRPGPVARRR</sequence>
<dbReference type="Gene3D" id="3.40.710.10">
    <property type="entry name" value="DD-peptidase/beta-lactamase superfamily"/>
    <property type="match status" value="1"/>
</dbReference>
<feature type="domain" description="Penicillin-binding protein transpeptidase" evidence="2">
    <location>
        <begin position="102"/>
        <end position="375"/>
    </location>
</feature>